<feature type="chain" id="PRO_5044208151" evidence="4">
    <location>
        <begin position="24"/>
        <end position="331"/>
    </location>
</feature>
<dbReference type="CDD" id="cd13674">
    <property type="entry name" value="PBP2_TRAP_SBP_like_1"/>
    <property type="match status" value="1"/>
</dbReference>
<dbReference type="PIRSF" id="PIRSF006470">
    <property type="entry name" value="DctB"/>
    <property type="match status" value="1"/>
</dbReference>
<sequence length="331" mass="36969">MFTPKLKALVCALTLSVTSWTQAADPITIKFSHVVADSTPKGQGALMFKKLVEERLPGKVKVDVYPNSSLFGDGKEMEALLLGDVQIIAPSLAKFEQYTKKVQLFDLPFLFNDINAVNRFQLSPAGQGLLKSMEDKNITGLAYWHNGMKQLSANKALRVPADARGLKFRVQASAVLEEQFKAVRANPRKMSFAEVYQGLQTGVVNGAENPYSNIYSQKMHEVQKYITESNHGVLDYMLITNTQFWNGLPPDVKPELEKIITEVTQHVNKEAEALNQGDKERILAAKTTEIITLTPEEREQWRTAMKPVWKKFEGEIGTDLIQAAEAANQAQ</sequence>
<dbReference type="PANTHER" id="PTHR33376">
    <property type="match status" value="1"/>
</dbReference>
<dbReference type="AlphaFoldDB" id="A0AB39I091"/>
<organism evidence="5">
    <name type="scientific">Pseudomonas sp. Hg7Tf</name>
    <dbReference type="NCBI Taxonomy" id="3236988"/>
    <lineage>
        <taxon>Bacteria</taxon>
        <taxon>Pseudomonadati</taxon>
        <taxon>Pseudomonadota</taxon>
        <taxon>Gammaproteobacteria</taxon>
        <taxon>Pseudomonadales</taxon>
        <taxon>Pseudomonadaceae</taxon>
        <taxon>Pseudomonas</taxon>
    </lineage>
</organism>
<dbReference type="GO" id="GO:0015740">
    <property type="term" value="P:C4-dicarboxylate transport"/>
    <property type="evidence" value="ECO:0007669"/>
    <property type="project" value="TreeGrafter"/>
</dbReference>
<evidence type="ECO:0000256" key="1">
    <source>
        <dbReference type="ARBA" id="ARBA00009023"/>
    </source>
</evidence>
<dbReference type="Gene3D" id="3.40.190.170">
    <property type="entry name" value="Bacterial extracellular solute-binding protein, family 7"/>
    <property type="match status" value="1"/>
</dbReference>
<evidence type="ECO:0000313" key="5">
    <source>
        <dbReference type="EMBL" id="XDK35616.1"/>
    </source>
</evidence>
<feature type="signal peptide" evidence="4">
    <location>
        <begin position="1"/>
        <end position="23"/>
    </location>
</feature>
<gene>
    <name evidence="5" type="primary">dctP</name>
    <name evidence="5" type="ORF">AB4Y39_18150</name>
</gene>
<proteinExistence type="inferred from homology"/>
<dbReference type="NCBIfam" id="NF037995">
    <property type="entry name" value="TRAP_S1"/>
    <property type="match status" value="1"/>
</dbReference>
<dbReference type="Pfam" id="PF03480">
    <property type="entry name" value="DctP"/>
    <property type="match status" value="1"/>
</dbReference>
<evidence type="ECO:0000256" key="2">
    <source>
        <dbReference type="ARBA" id="ARBA00022448"/>
    </source>
</evidence>
<dbReference type="InterPro" id="IPR004682">
    <property type="entry name" value="TRAP_DctP"/>
</dbReference>
<dbReference type="GO" id="GO:0030288">
    <property type="term" value="C:outer membrane-bounded periplasmic space"/>
    <property type="evidence" value="ECO:0007669"/>
    <property type="project" value="InterPro"/>
</dbReference>
<keyword evidence="2" id="KW-0813">Transport</keyword>
<dbReference type="GO" id="GO:0055085">
    <property type="term" value="P:transmembrane transport"/>
    <property type="evidence" value="ECO:0007669"/>
    <property type="project" value="InterPro"/>
</dbReference>
<comment type="similarity">
    <text evidence="1">Belongs to the bacterial solute-binding protein 7 family.</text>
</comment>
<dbReference type="InterPro" id="IPR018389">
    <property type="entry name" value="DctP_fam"/>
</dbReference>
<accession>A0AB39I091</accession>
<dbReference type="EMBL" id="CP162607">
    <property type="protein sequence ID" value="XDK35616.1"/>
    <property type="molecule type" value="Genomic_DNA"/>
</dbReference>
<dbReference type="NCBIfam" id="TIGR00787">
    <property type="entry name" value="dctP"/>
    <property type="match status" value="1"/>
</dbReference>
<evidence type="ECO:0000256" key="3">
    <source>
        <dbReference type="ARBA" id="ARBA00022729"/>
    </source>
</evidence>
<dbReference type="InterPro" id="IPR038404">
    <property type="entry name" value="TRAP_DctP_sf"/>
</dbReference>
<reference evidence="5" key="1">
    <citation type="submission" date="2024-07" db="EMBL/GenBank/DDBJ databases">
        <title>Identification and characteristics of a novel species of coltsfoot's symbiotic bacteria.</title>
        <authorList>
            <person name="Juszczyk A."/>
            <person name="Jasielczuk I."/>
            <person name="Gurgul A."/>
            <person name="Rogala M."/>
            <person name="Kowalczyk A."/>
            <person name="Szmatola T."/>
            <person name="Kosecka-Strojek M."/>
            <person name="Arent Z."/>
            <person name="Latowski D."/>
        </authorList>
    </citation>
    <scope>NUCLEOTIDE SEQUENCE</scope>
    <source>
        <strain evidence="5">Hg7Tf</strain>
    </source>
</reference>
<protein>
    <submittedName>
        <fullName evidence="5">C4-dicarboxylate TRAP substrate-binding protein DctP</fullName>
    </submittedName>
</protein>
<name>A0AB39I091_9PSED</name>
<dbReference type="FunFam" id="3.40.190.170:FF:000001">
    <property type="entry name" value="TRAP dicarboxylate transporter, DctP subunit"/>
    <property type="match status" value="1"/>
</dbReference>
<dbReference type="RefSeq" id="WP_101292434.1">
    <property type="nucleotide sequence ID" value="NZ_CP162607.1"/>
</dbReference>
<dbReference type="PANTHER" id="PTHR33376:SF7">
    <property type="entry name" value="C4-DICARBOXYLATE-BINDING PROTEIN DCTB"/>
    <property type="match status" value="1"/>
</dbReference>
<evidence type="ECO:0000256" key="4">
    <source>
        <dbReference type="SAM" id="SignalP"/>
    </source>
</evidence>
<keyword evidence="3 4" id="KW-0732">Signal</keyword>